<feature type="transmembrane region" description="Helical" evidence="7">
    <location>
        <begin position="228"/>
        <end position="251"/>
    </location>
</feature>
<gene>
    <name evidence="8" type="ORF">FB465_6829</name>
</gene>
<comment type="subcellular location">
    <subcellularLocation>
        <location evidence="1">Cell membrane</location>
        <topology evidence="1">Multi-pass membrane protein</topology>
    </subcellularLocation>
</comment>
<evidence type="ECO:0000313" key="9">
    <source>
        <dbReference type="Proteomes" id="UP000318416"/>
    </source>
</evidence>
<keyword evidence="9" id="KW-1185">Reference proteome</keyword>
<comment type="caution">
    <text evidence="8">The sequence shown here is derived from an EMBL/GenBank/DDBJ whole genome shotgun (WGS) entry which is preliminary data.</text>
</comment>
<keyword evidence="4 7" id="KW-0812">Transmembrane</keyword>
<feature type="transmembrane region" description="Helical" evidence="7">
    <location>
        <begin position="193"/>
        <end position="216"/>
    </location>
</feature>
<proteinExistence type="inferred from homology"/>
<dbReference type="GO" id="GO:0009055">
    <property type="term" value="F:electron transfer activity"/>
    <property type="evidence" value="ECO:0007669"/>
    <property type="project" value="TreeGrafter"/>
</dbReference>
<dbReference type="OrthoDB" id="9776710at2"/>
<evidence type="ECO:0000256" key="4">
    <source>
        <dbReference type="ARBA" id="ARBA00022692"/>
    </source>
</evidence>
<dbReference type="AlphaFoldDB" id="A0A561F191"/>
<dbReference type="PANTHER" id="PTHR43141:SF4">
    <property type="entry name" value="CYTOCHROME BD2 SUBUNIT II"/>
    <property type="match status" value="1"/>
</dbReference>
<sequence length="339" mass="35519">MTADIVAWVLLLAVVAYACGGGVDYGAGFWDLLAGGADRGKRPRWLIDHAMAPVWEVNNVWLIFVLVIMWTGFPVFFQTVFTALWLPLALAAVGLVLRGAGFALRKPTRRLSERRIYGAVFAVSSLLTPFFLGAAVGAVASGRVAPGTTASADVWASTTSVLAGLLTVAATAFLGATFLTVDASRFDAPDLVGYFRLRVWVSLAVLGALALIGLAVTHQHTSHVYQGLTHGIGLVLVIVAAVAAAATGGLVAGPAAGWARYTSVASVALVVAAWGLAMRPYLVPTSLTVQEAAGADATLQWLMIVSLVALVLIGPALVMLYRLDTHGVLEPLTDKDIEE</sequence>
<keyword evidence="3" id="KW-1003">Cell membrane</keyword>
<evidence type="ECO:0000256" key="3">
    <source>
        <dbReference type="ARBA" id="ARBA00022475"/>
    </source>
</evidence>
<dbReference type="GO" id="GO:0070069">
    <property type="term" value="C:cytochrome complex"/>
    <property type="evidence" value="ECO:0007669"/>
    <property type="project" value="TreeGrafter"/>
</dbReference>
<dbReference type="EMBL" id="VIVR01000001">
    <property type="protein sequence ID" value="TWE21635.1"/>
    <property type="molecule type" value="Genomic_DNA"/>
</dbReference>
<keyword evidence="5 7" id="KW-1133">Transmembrane helix</keyword>
<feature type="transmembrane region" description="Helical" evidence="7">
    <location>
        <begin position="258"/>
        <end position="278"/>
    </location>
</feature>
<accession>A0A561F191</accession>
<dbReference type="GO" id="GO:0019646">
    <property type="term" value="P:aerobic electron transport chain"/>
    <property type="evidence" value="ECO:0007669"/>
    <property type="project" value="TreeGrafter"/>
</dbReference>
<evidence type="ECO:0000256" key="6">
    <source>
        <dbReference type="ARBA" id="ARBA00023136"/>
    </source>
</evidence>
<feature type="transmembrane region" description="Helical" evidence="7">
    <location>
        <begin position="160"/>
        <end position="181"/>
    </location>
</feature>
<evidence type="ECO:0000256" key="2">
    <source>
        <dbReference type="ARBA" id="ARBA00007543"/>
    </source>
</evidence>
<feature type="transmembrane region" description="Helical" evidence="7">
    <location>
        <begin position="6"/>
        <end position="33"/>
    </location>
</feature>
<dbReference type="Proteomes" id="UP000318416">
    <property type="component" value="Unassembled WGS sequence"/>
</dbReference>
<evidence type="ECO:0000256" key="1">
    <source>
        <dbReference type="ARBA" id="ARBA00004651"/>
    </source>
</evidence>
<keyword evidence="6 7" id="KW-0472">Membrane</keyword>
<feature type="transmembrane region" description="Helical" evidence="7">
    <location>
        <begin position="116"/>
        <end position="140"/>
    </location>
</feature>
<dbReference type="PANTHER" id="PTHR43141">
    <property type="entry name" value="CYTOCHROME BD2 SUBUNIT II"/>
    <property type="match status" value="1"/>
</dbReference>
<dbReference type="GO" id="GO:0016682">
    <property type="term" value="F:oxidoreductase activity, acting on diphenols and related substances as donors, oxygen as acceptor"/>
    <property type="evidence" value="ECO:0007669"/>
    <property type="project" value="TreeGrafter"/>
</dbReference>
<organism evidence="8 9">
    <name type="scientific">Kitasatospora atroaurantiaca</name>
    <dbReference type="NCBI Taxonomy" id="285545"/>
    <lineage>
        <taxon>Bacteria</taxon>
        <taxon>Bacillati</taxon>
        <taxon>Actinomycetota</taxon>
        <taxon>Actinomycetes</taxon>
        <taxon>Kitasatosporales</taxon>
        <taxon>Streptomycetaceae</taxon>
        <taxon>Kitasatospora</taxon>
    </lineage>
</organism>
<feature type="transmembrane region" description="Helical" evidence="7">
    <location>
        <begin position="83"/>
        <end position="104"/>
    </location>
</feature>
<dbReference type="GO" id="GO:0005886">
    <property type="term" value="C:plasma membrane"/>
    <property type="evidence" value="ECO:0007669"/>
    <property type="project" value="UniProtKB-SubCell"/>
</dbReference>
<feature type="transmembrane region" description="Helical" evidence="7">
    <location>
        <begin position="298"/>
        <end position="321"/>
    </location>
</feature>
<reference evidence="8 9" key="1">
    <citation type="submission" date="2019-06" db="EMBL/GenBank/DDBJ databases">
        <title>Sequencing the genomes of 1000 actinobacteria strains.</title>
        <authorList>
            <person name="Klenk H.-P."/>
        </authorList>
    </citation>
    <scope>NUCLEOTIDE SEQUENCE [LARGE SCALE GENOMIC DNA]</scope>
    <source>
        <strain evidence="8 9">DSM 41649</strain>
    </source>
</reference>
<dbReference type="InterPro" id="IPR003317">
    <property type="entry name" value="Cyt-d_oxidase_su2"/>
</dbReference>
<evidence type="ECO:0000313" key="8">
    <source>
        <dbReference type="EMBL" id="TWE21635.1"/>
    </source>
</evidence>
<dbReference type="RefSeq" id="WP_145796672.1">
    <property type="nucleotide sequence ID" value="NZ_BAAABR010000039.1"/>
</dbReference>
<evidence type="ECO:0000256" key="5">
    <source>
        <dbReference type="ARBA" id="ARBA00022989"/>
    </source>
</evidence>
<comment type="similarity">
    <text evidence="2">Belongs to the cytochrome ubiquinol oxidase subunit 2 family.</text>
</comment>
<evidence type="ECO:0000256" key="7">
    <source>
        <dbReference type="SAM" id="Phobius"/>
    </source>
</evidence>
<dbReference type="Pfam" id="PF02322">
    <property type="entry name" value="Cyt_bd_oxida_II"/>
    <property type="match status" value="1"/>
</dbReference>
<name>A0A561F191_9ACTN</name>
<protein>
    <submittedName>
        <fullName evidence="8">Cytochrome bd-I ubiquinol oxidase subunit 2 apoprotein</fullName>
    </submittedName>
</protein>